<keyword evidence="5" id="KW-0819">tRNA processing</keyword>
<keyword evidence="7" id="KW-0547">Nucleotide-binding</keyword>
<dbReference type="AlphaFoldDB" id="A0A2W4R2J4"/>
<dbReference type="SUPFAM" id="SSF52540">
    <property type="entry name" value="P-loop containing nucleoside triphosphate hydrolases"/>
    <property type="match status" value="1"/>
</dbReference>
<evidence type="ECO:0000256" key="10">
    <source>
        <dbReference type="ARBA" id="ARBA00032441"/>
    </source>
</evidence>
<dbReference type="GO" id="GO:0016740">
    <property type="term" value="F:transferase activity"/>
    <property type="evidence" value="ECO:0007669"/>
    <property type="project" value="UniProtKB-KW"/>
</dbReference>
<evidence type="ECO:0000313" key="12">
    <source>
        <dbReference type="Proteomes" id="UP000249396"/>
    </source>
</evidence>
<sequence length="188" mass="20977">MKTKPYLIYLPDEAATLDFAGRFYRTLPFGCMVYLRGTLGVGKTTFVRGCLRAAGYQGKVKSPTFTLVEEYALQGRSVYHFDLYRLSDPEELEWMGMRDYLRPDALCFIEWPERGEGVLPDPDVEIHIAIEGFSRNLSVLPFSTIGCKILEGLSSVDFKRSLPPGSVDVSSAEMAAKMASLPGKSGWE</sequence>
<comment type="similarity">
    <text evidence="2">Belongs to the TsaE family.</text>
</comment>
<dbReference type="Pfam" id="PF02367">
    <property type="entry name" value="TsaE"/>
    <property type="match status" value="1"/>
</dbReference>
<protein>
    <recommendedName>
        <fullName evidence="3">tRNA threonylcarbamoyladenosine biosynthesis protein TsaE</fullName>
    </recommendedName>
    <alternativeName>
        <fullName evidence="10">t(6)A37 threonylcarbamoyladenosine biosynthesis protein TsaE</fullName>
    </alternativeName>
</protein>
<dbReference type="Gene3D" id="3.40.50.300">
    <property type="entry name" value="P-loop containing nucleotide triphosphate hydrolases"/>
    <property type="match status" value="1"/>
</dbReference>
<dbReference type="InterPro" id="IPR003442">
    <property type="entry name" value="T6A_TsaE"/>
</dbReference>
<evidence type="ECO:0000256" key="7">
    <source>
        <dbReference type="ARBA" id="ARBA00022741"/>
    </source>
</evidence>
<evidence type="ECO:0000256" key="2">
    <source>
        <dbReference type="ARBA" id="ARBA00007599"/>
    </source>
</evidence>
<evidence type="ECO:0000256" key="1">
    <source>
        <dbReference type="ARBA" id="ARBA00004496"/>
    </source>
</evidence>
<dbReference type="PANTHER" id="PTHR33540:SF2">
    <property type="entry name" value="TRNA THREONYLCARBAMOYLADENOSINE BIOSYNTHESIS PROTEIN TSAE"/>
    <property type="match status" value="1"/>
</dbReference>
<evidence type="ECO:0000256" key="5">
    <source>
        <dbReference type="ARBA" id="ARBA00022694"/>
    </source>
</evidence>
<evidence type="ECO:0000256" key="4">
    <source>
        <dbReference type="ARBA" id="ARBA00022490"/>
    </source>
</evidence>
<comment type="subcellular location">
    <subcellularLocation>
        <location evidence="1">Cytoplasm</location>
    </subcellularLocation>
</comment>
<dbReference type="GO" id="GO:0005737">
    <property type="term" value="C:cytoplasm"/>
    <property type="evidence" value="ECO:0007669"/>
    <property type="project" value="UniProtKB-SubCell"/>
</dbReference>
<dbReference type="GO" id="GO:0005524">
    <property type="term" value="F:ATP binding"/>
    <property type="evidence" value="ECO:0007669"/>
    <property type="project" value="UniProtKB-KW"/>
</dbReference>
<proteinExistence type="inferred from homology"/>
<evidence type="ECO:0000256" key="3">
    <source>
        <dbReference type="ARBA" id="ARBA00019010"/>
    </source>
</evidence>
<gene>
    <name evidence="11" type="ORF">DM484_15005</name>
</gene>
<reference evidence="11 12" key="1">
    <citation type="journal article" date="2018" name="Aquat. Microb. Ecol.">
        <title>Gammaproteobacterial methanotrophs dominate.</title>
        <authorList>
            <person name="Rissanen A.J."/>
            <person name="Saarenheimo J."/>
            <person name="Tiirola M."/>
            <person name="Peura S."/>
            <person name="Aalto S.L."/>
            <person name="Karvinen A."/>
            <person name="Nykanen H."/>
        </authorList>
    </citation>
    <scope>NUCLEOTIDE SEQUENCE [LARGE SCALE GENOMIC DNA]</scope>
    <source>
        <strain evidence="11">AMbin10</strain>
    </source>
</reference>
<keyword evidence="8" id="KW-0067">ATP-binding</keyword>
<evidence type="ECO:0000256" key="6">
    <source>
        <dbReference type="ARBA" id="ARBA00022723"/>
    </source>
</evidence>
<evidence type="ECO:0000313" key="11">
    <source>
        <dbReference type="EMBL" id="PZN77316.1"/>
    </source>
</evidence>
<evidence type="ECO:0000256" key="9">
    <source>
        <dbReference type="ARBA" id="ARBA00022842"/>
    </source>
</evidence>
<name>A0A2W4R2J4_9GAMM</name>
<organism evidence="11 12">
    <name type="scientific">Candidatus Methylumidiphilus alinenensis</name>
    <dbReference type="NCBI Taxonomy" id="2202197"/>
    <lineage>
        <taxon>Bacteria</taxon>
        <taxon>Pseudomonadati</taxon>
        <taxon>Pseudomonadota</taxon>
        <taxon>Gammaproteobacteria</taxon>
        <taxon>Methylococcales</taxon>
        <taxon>Candidatus Methylumidiphilus</taxon>
    </lineage>
</organism>
<dbReference type="EMBL" id="QJPH01000338">
    <property type="protein sequence ID" value="PZN77316.1"/>
    <property type="molecule type" value="Genomic_DNA"/>
</dbReference>
<keyword evidence="4" id="KW-0963">Cytoplasm</keyword>
<evidence type="ECO:0000256" key="8">
    <source>
        <dbReference type="ARBA" id="ARBA00022840"/>
    </source>
</evidence>
<dbReference type="GO" id="GO:0046872">
    <property type="term" value="F:metal ion binding"/>
    <property type="evidence" value="ECO:0007669"/>
    <property type="project" value="UniProtKB-KW"/>
</dbReference>
<dbReference type="GO" id="GO:0002949">
    <property type="term" value="P:tRNA threonylcarbamoyladenosine modification"/>
    <property type="evidence" value="ECO:0007669"/>
    <property type="project" value="InterPro"/>
</dbReference>
<dbReference type="NCBIfam" id="TIGR00150">
    <property type="entry name" value="T6A_YjeE"/>
    <property type="match status" value="1"/>
</dbReference>
<dbReference type="PANTHER" id="PTHR33540">
    <property type="entry name" value="TRNA THREONYLCARBAMOYLADENOSINE BIOSYNTHESIS PROTEIN TSAE"/>
    <property type="match status" value="1"/>
</dbReference>
<dbReference type="InterPro" id="IPR027417">
    <property type="entry name" value="P-loop_NTPase"/>
</dbReference>
<keyword evidence="6" id="KW-0479">Metal-binding</keyword>
<dbReference type="Proteomes" id="UP000249396">
    <property type="component" value="Unassembled WGS sequence"/>
</dbReference>
<keyword evidence="11" id="KW-0808">Transferase</keyword>
<accession>A0A2W4R2J4</accession>
<comment type="caution">
    <text evidence="11">The sequence shown here is derived from an EMBL/GenBank/DDBJ whole genome shotgun (WGS) entry which is preliminary data.</text>
</comment>
<keyword evidence="9" id="KW-0460">Magnesium</keyword>